<keyword evidence="1" id="KW-0808">Transferase</keyword>
<organism evidence="1">
    <name type="scientific">Pseudomonas savastanoi pv. glycinea str. race 4</name>
    <dbReference type="NCBI Taxonomy" id="875330"/>
    <lineage>
        <taxon>Bacteria</taxon>
        <taxon>Pseudomonadati</taxon>
        <taxon>Pseudomonadota</taxon>
        <taxon>Gammaproteobacteria</taxon>
        <taxon>Pseudomonadales</taxon>
        <taxon>Pseudomonadaceae</taxon>
        <taxon>Pseudomonas</taxon>
    </lineage>
</organism>
<comment type="caution">
    <text evidence="1">The sequence shown here is derived from an EMBL/GenBank/DDBJ whole genome shotgun (WGS) entry which is preliminary data.</text>
</comment>
<name>F3BZ41_PSESG</name>
<feature type="non-terminal residue" evidence="1">
    <location>
        <position position="1"/>
    </location>
</feature>
<proteinExistence type="predicted"/>
<dbReference type="PATRIC" id="fig|875330.6.peg.348"/>
<accession>F3BZ41</accession>
<evidence type="ECO:0000313" key="1">
    <source>
        <dbReference type="EMBL" id="EGH06441.1"/>
    </source>
</evidence>
<reference evidence="1" key="1">
    <citation type="journal article" date="2011" name="PLoS Pathog.">
        <title>Dynamic evolution of pathogenicity revealed by sequencing and comparative genomics of 19 Pseudomonas syringae isolates.</title>
        <authorList>
            <person name="Baltrus D.A."/>
            <person name="Nishimura M.T."/>
            <person name="Romanchuk A."/>
            <person name="Chang J.H."/>
            <person name="Mukhtar M.S."/>
            <person name="Cherkis K."/>
            <person name="Roach J."/>
            <person name="Grant S.R."/>
            <person name="Jones C.D."/>
            <person name="Dangl J.L."/>
        </authorList>
    </citation>
    <scope>NUCLEOTIDE SEQUENCE [LARGE SCALE GENOMIC DNA]</scope>
    <source>
        <strain>race 4</strain>
        <strain evidence="1">Race 4</strain>
    </source>
</reference>
<dbReference type="InterPro" id="IPR036282">
    <property type="entry name" value="Glutathione-S-Trfase_C_sf"/>
</dbReference>
<dbReference type="AlphaFoldDB" id="F3BZ41"/>
<dbReference type="BioCyc" id="PSYR875330:G11XH-367-MONOMER"/>
<dbReference type="Gene3D" id="1.20.1050.10">
    <property type="match status" value="1"/>
</dbReference>
<sequence length="59" mass="6823">NKVYSAAEFLSVHEYPNLIRWTEEIATRPAVIKGQKVNRTWGEEADQVPERHQASDLDK</sequence>
<dbReference type="SUPFAM" id="SSF47616">
    <property type="entry name" value="GST C-terminal domain-like"/>
    <property type="match status" value="1"/>
</dbReference>
<dbReference type="HOGENOM" id="CLU_203072_0_0_6"/>
<protein>
    <submittedName>
        <fullName evidence="1">Putative S-transferase</fullName>
    </submittedName>
</protein>
<dbReference type="GO" id="GO:0016740">
    <property type="term" value="F:transferase activity"/>
    <property type="evidence" value="ECO:0007669"/>
    <property type="project" value="UniProtKB-KW"/>
</dbReference>
<gene>
    <name evidence="1" type="ORF">Pgy4_02015</name>
</gene>
<dbReference type="EMBL" id="ADWY01000091">
    <property type="protein sequence ID" value="EGH06441.1"/>
    <property type="molecule type" value="Genomic_DNA"/>
</dbReference>